<dbReference type="EMBL" id="AAMT01000005">
    <property type="protein sequence ID" value="EAQ13451.1"/>
    <property type="molecule type" value="Genomic_DNA"/>
</dbReference>
<evidence type="ECO:0000313" key="4">
    <source>
        <dbReference type="Proteomes" id="UP000002931"/>
    </source>
</evidence>
<sequence length="245" mass="26062">MWFQKPFFAWIAIGAMGLLALAATIDLTFLKGLPEAPDLPDPVLRLLAITQPFMLLAAGTAAGVGLSHRVGLTSWLTARLRGEPARFPSPVLPVAAGLVGGILIALADRWFYHVYSGGETPGTALPTLMQGLAAITYGGIVEELMLRYGLLTLMFWAAWKLSGRVPGSVLGTMLVIVVAMLFGLGHLPAMAVTAPLDAAIAIRTILLNAVLGVLYGLFYWKRGLEAGMMAHMASHPGLWIGLSLF</sequence>
<evidence type="ECO:0000259" key="2">
    <source>
        <dbReference type="Pfam" id="PF02517"/>
    </source>
</evidence>
<dbReference type="RefSeq" id="WP_008331215.1">
    <property type="nucleotide sequence ID" value="NZ_CH902578.1"/>
</dbReference>
<evidence type="ECO:0000256" key="1">
    <source>
        <dbReference type="SAM" id="Phobius"/>
    </source>
</evidence>
<dbReference type="OrthoDB" id="378663at2"/>
<organism evidence="3 4">
    <name type="scientific">Maritimibacter alkaliphilus HTCC2654</name>
    <dbReference type="NCBI Taxonomy" id="314271"/>
    <lineage>
        <taxon>Bacteria</taxon>
        <taxon>Pseudomonadati</taxon>
        <taxon>Pseudomonadota</taxon>
        <taxon>Alphaproteobacteria</taxon>
        <taxon>Rhodobacterales</taxon>
        <taxon>Roseobacteraceae</taxon>
        <taxon>Maritimibacter</taxon>
    </lineage>
</organism>
<keyword evidence="1" id="KW-0812">Transmembrane</keyword>
<dbReference type="HOGENOM" id="CLU_082370_0_0_5"/>
<dbReference type="Proteomes" id="UP000002931">
    <property type="component" value="Unassembled WGS sequence"/>
</dbReference>
<dbReference type="AlphaFoldDB" id="A3VEW3"/>
<gene>
    <name evidence="3" type="ORF">RB2654_10284</name>
</gene>
<dbReference type="GO" id="GO:0080120">
    <property type="term" value="P:CAAX-box protein maturation"/>
    <property type="evidence" value="ECO:0007669"/>
    <property type="project" value="UniProtKB-ARBA"/>
</dbReference>
<feature type="domain" description="CAAX prenyl protease 2/Lysostaphin resistance protein A-like" evidence="2">
    <location>
        <begin position="127"/>
        <end position="233"/>
    </location>
</feature>
<proteinExistence type="predicted"/>
<dbReference type="InterPro" id="IPR003675">
    <property type="entry name" value="Rce1/LyrA-like_dom"/>
</dbReference>
<keyword evidence="4" id="KW-1185">Reference proteome</keyword>
<dbReference type="eggNOG" id="ENOG502ZAAA">
    <property type="taxonomic scope" value="Bacteria"/>
</dbReference>
<name>A3VEW3_9RHOB</name>
<feature type="transmembrane region" description="Helical" evidence="1">
    <location>
        <begin position="169"/>
        <end position="188"/>
    </location>
</feature>
<keyword evidence="1" id="KW-0472">Membrane</keyword>
<protein>
    <recommendedName>
        <fullName evidence="2">CAAX prenyl protease 2/Lysostaphin resistance protein A-like domain-containing protein</fullName>
    </recommendedName>
</protein>
<reference evidence="3 4" key="1">
    <citation type="journal article" date="2010" name="J. Bacteriol.">
        <title>Genome sequences of Pelagibaca bermudensis HTCC2601T and Maritimibacter alkaliphilus HTCC2654T, the type strains of two marine Roseobacter genera.</title>
        <authorList>
            <person name="Thrash J.C."/>
            <person name="Cho J.C."/>
            <person name="Ferriera S."/>
            <person name="Johnson J."/>
            <person name="Vergin K.L."/>
            <person name="Giovannoni S.J."/>
        </authorList>
    </citation>
    <scope>NUCLEOTIDE SEQUENCE [LARGE SCALE GENOMIC DNA]</scope>
    <source>
        <strain evidence="3 4">HTCC2654</strain>
    </source>
</reference>
<feature type="transmembrane region" description="Helical" evidence="1">
    <location>
        <begin position="87"/>
        <end position="112"/>
    </location>
</feature>
<dbReference type="Pfam" id="PF02517">
    <property type="entry name" value="Rce1-like"/>
    <property type="match status" value="1"/>
</dbReference>
<evidence type="ECO:0000313" key="3">
    <source>
        <dbReference type="EMBL" id="EAQ13451.1"/>
    </source>
</evidence>
<dbReference type="GO" id="GO:0004175">
    <property type="term" value="F:endopeptidase activity"/>
    <property type="evidence" value="ECO:0007669"/>
    <property type="project" value="UniProtKB-ARBA"/>
</dbReference>
<comment type="caution">
    <text evidence="3">The sequence shown here is derived from an EMBL/GenBank/DDBJ whole genome shotgun (WGS) entry which is preliminary data.</text>
</comment>
<feature type="transmembrane region" description="Helical" evidence="1">
    <location>
        <begin position="46"/>
        <end position="66"/>
    </location>
</feature>
<accession>A3VEW3</accession>
<feature type="transmembrane region" description="Helical" evidence="1">
    <location>
        <begin position="200"/>
        <end position="220"/>
    </location>
</feature>
<keyword evidence="1" id="KW-1133">Transmembrane helix</keyword>